<reference evidence="4 5" key="1">
    <citation type="submission" date="2019-07" db="EMBL/GenBank/DDBJ databases">
        <title>Whole genome shotgun sequence of Actinotalea fermentans NBRC 105374.</title>
        <authorList>
            <person name="Hosoyama A."/>
            <person name="Uohara A."/>
            <person name="Ohji S."/>
            <person name="Ichikawa N."/>
        </authorList>
    </citation>
    <scope>NUCLEOTIDE SEQUENCE [LARGE SCALE GENOMIC DNA]</scope>
    <source>
        <strain evidence="4 5">NBRC 105374</strain>
    </source>
</reference>
<comment type="similarity">
    <text evidence="1">Belongs to the UPF0312 family.</text>
</comment>
<dbReference type="RefSeq" id="WP_052113796.1">
    <property type="nucleotide sequence ID" value="NZ_BJYK01000001.1"/>
</dbReference>
<dbReference type="InterPro" id="IPR036761">
    <property type="entry name" value="TTHA0802/YceI-like_sf"/>
</dbReference>
<evidence type="ECO:0000259" key="3">
    <source>
        <dbReference type="SMART" id="SM00867"/>
    </source>
</evidence>
<sequence>MADRVHAAHRRRILVRTIVGIVVALGLIVGGPFVYARFFAPEPAAPLALTTPTATATPEIPTGVVDIEGTWVVQPESEAGYRLGEVLSGQDVTVVGRTGAVTGEVVVVGGALTTATVTVDAGSISTDEAARDAFFRRALNTSDFPQATFVLTQPVDVSAIGQANQPLTVTAAGDLTIHGVTHPVTAELQLQRTVSGVEVVGTIPVTLTDFELEAPDLGWVVVEPTGLVEVKLLLAR</sequence>
<dbReference type="Proteomes" id="UP000321484">
    <property type="component" value="Unassembled WGS sequence"/>
</dbReference>
<keyword evidence="2" id="KW-0812">Transmembrane</keyword>
<dbReference type="PANTHER" id="PTHR34406:SF1">
    <property type="entry name" value="PROTEIN YCEI"/>
    <property type="match status" value="1"/>
</dbReference>
<dbReference type="Pfam" id="PF04264">
    <property type="entry name" value="YceI"/>
    <property type="match status" value="1"/>
</dbReference>
<feature type="transmembrane region" description="Helical" evidence="2">
    <location>
        <begin position="13"/>
        <end position="35"/>
    </location>
</feature>
<evidence type="ECO:0000313" key="4">
    <source>
        <dbReference type="EMBL" id="GEN78525.1"/>
    </source>
</evidence>
<keyword evidence="2" id="KW-1133">Transmembrane helix</keyword>
<name>A0A511YTK7_9CELL</name>
<dbReference type="SUPFAM" id="SSF101874">
    <property type="entry name" value="YceI-like"/>
    <property type="match status" value="1"/>
</dbReference>
<dbReference type="PANTHER" id="PTHR34406">
    <property type="entry name" value="PROTEIN YCEI"/>
    <property type="match status" value="1"/>
</dbReference>
<accession>A0A511YTK7</accession>
<organism evidence="4 5">
    <name type="scientific">Actinotalea fermentans</name>
    <dbReference type="NCBI Taxonomy" id="43671"/>
    <lineage>
        <taxon>Bacteria</taxon>
        <taxon>Bacillati</taxon>
        <taxon>Actinomycetota</taxon>
        <taxon>Actinomycetes</taxon>
        <taxon>Micrococcales</taxon>
        <taxon>Cellulomonadaceae</taxon>
        <taxon>Actinotalea</taxon>
    </lineage>
</organism>
<keyword evidence="5" id="KW-1185">Reference proteome</keyword>
<evidence type="ECO:0000313" key="5">
    <source>
        <dbReference type="Proteomes" id="UP000321484"/>
    </source>
</evidence>
<evidence type="ECO:0000256" key="2">
    <source>
        <dbReference type="SAM" id="Phobius"/>
    </source>
</evidence>
<dbReference type="InterPro" id="IPR007372">
    <property type="entry name" value="Lipid/polyisoprenoid-bd_YceI"/>
</dbReference>
<dbReference type="EMBL" id="BJYK01000001">
    <property type="protein sequence ID" value="GEN78525.1"/>
    <property type="molecule type" value="Genomic_DNA"/>
</dbReference>
<keyword evidence="2" id="KW-0472">Membrane</keyword>
<dbReference type="AlphaFoldDB" id="A0A511YTK7"/>
<dbReference type="SMART" id="SM00867">
    <property type="entry name" value="YceI"/>
    <property type="match status" value="1"/>
</dbReference>
<dbReference type="OrthoDB" id="117810at2"/>
<protein>
    <recommendedName>
        <fullName evidence="3">Lipid/polyisoprenoid-binding YceI-like domain-containing protein</fullName>
    </recommendedName>
</protein>
<proteinExistence type="inferred from homology"/>
<dbReference type="Gene3D" id="2.40.128.110">
    <property type="entry name" value="Lipid/polyisoprenoid-binding, YceI-like"/>
    <property type="match status" value="1"/>
</dbReference>
<comment type="caution">
    <text evidence="4">The sequence shown here is derived from an EMBL/GenBank/DDBJ whole genome shotgun (WGS) entry which is preliminary data.</text>
</comment>
<evidence type="ECO:0000256" key="1">
    <source>
        <dbReference type="ARBA" id="ARBA00008812"/>
    </source>
</evidence>
<gene>
    <name evidence="4" type="ORF">AFE02nite_02590</name>
</gene>
<feature type="domain" description="Lipid/polyisoprenoid-binding YceI-like" evidence="3">
    <location>
        <begin position="70"/>
        <end position="235"/>
    </location>
</feature>